<sequence>MLAKLVEEEKDFGVHSNENLSSISACGSPAMHLSRQIEKSVLRSASHGQAK</sequence>
<reference evidence="2" key="1">
    <citation type="journal article" date="2023" name="G3 (Bethesda)">
        <title>Genome assembly and association tests identify interacting loci associated with vigor, precocity, and sex in interspecific pistachio rootstocks.</title>
        <authorList>
            <person name="Palmer W."/>
            <person name="Jacygrad E."/>
            <person name="Sagayaradj S."/>
            <person name="Cavanaugh K."/>
            <person name="Han R."/>
            <person name="Bertier L."/>
            <person name="Beede B."/>
            <person name="Kafkas S."/>
            <person name="Golino D."/>
            <person name="Preece J."/>
            <person name="Michelmore R."/>
        </authorList>
    </citation>
    <scope>NUCLEOTIDE SEQUENCE [LARGE SCALE GENOMIC DNA]</scope>
</reference>
<protein>
    <submittedName>
        <fullName evidence="1">Uncharacterized protein</fullName>
    </submittedName>
</protein>
<dbReference type="Proteomes" id="UP001163603">
    <property type="component" value="Chromosome 11"/>
</dbReference>
<keyword evidence="2" id="KW-1185">Reference proteome</keyword>
<comment type="caution">
    <text evidence="1">The sequence shown here is derived from an EMBL/GenBank/DDBJ whole genome shotgun (WGS) entry which is preliminary data.</text>
</comment>
<evidence type="ECO:0000313" key="2">
    <source>
        <dbReference type="Proteomes" id="UP001163603"/>
    </source>
</evidence>
<name>A0ACC0XPX6_9ROSI</name>
<gene>
    <name evidence="1" type="ORF">Pint_31266</name>
</gene>
<accession>A0ACC0XPX6</accession>
<proteinExistence type="predicted"/>
<organism evidence="1 2">
    <name type="scientific">Pistacia integerrima</name>
    <dbReference type="NCBI Taxonomy" id="434235"/>
    <lineage>
        <taxon>Eukaryota</taxon>
        <taxon>Viridiplantae</taxon>
        <taxon>Streptophyta</taxon>
        <taxon>Embryophyta</taxon>
        <taxon>Tracheophyta</taxon>
        <taxon>Spermatophyta</taxon>
        <taxon>Magnoliopsida</taxon>
        <taxon>eudicotyledons</taxon>
        <taxon>Gunneridae</taxon>
        <taxon>Pentapetalae</taxon>
        <taxon>rosids</taxon>
        <taxon>malvids</taxon>
        <taxon>Sapindales</taxon>
        <taxon>Anacardiaceae</taxon>
        <taxon>Pistacia</taxon>
    </lineage>
</organism>
<evidence type="ECO:0000313" key="1">
    <source>
        <dbReference type="EMBL" id="KAJ0020122.1"/>
    </source>
</evidence>
<dbReference type="EMBL" id="CM047746">
    <property type="protein sequence ID" value="KAJ0020122.1"/>
    <property type="molecule type" value="Genomic_DNA"/>
</dbReference>